<evidence type="ECO:0000259" key="2">
    <source>
        <dbReference type="Pfam" id="PF06634"/>
    </source>
</evidence>
<evidence type="ECO:0000313" key="3">
    <source>
        <dbReference type="EMBL" id="SDM71875.1"/>
    </source>
</evidence>
<dbReference type="GO" id="GO:0003676">
    <property type="term" value="F:nucleic acid binding"/>
    <property type="evidence" value="ECO:0007669"/>
    <property type="project" value="InterPro"/>
</dbReference>
<keyword evidence="4" id="KW-1185">Reference proteome</keyword>
<gene>
    <name evidence="3" type="ORF">SAMN05421823_1214</name>
</gene>
<dbReference type="PROSITE" id="PS00092">
    <property type="entry name" value="N6_MTASE"/>
    <property type="match status" value="1"/>
</dbReference>
<feature type="region of interest" description="Disordered" evidence="1">
    <location>
        <begin position="971"/>
        <end position="1000"/>
    </location>
</feature>
<feature type="compositionally biased region" description="Acidic residues" evidence="1">
    <location>
        <begin position="874"/>
        <end position="886"/>
    </location>
</feature>
<feature type="domain" description="DUF1156" evidence="2">
    <location>
        <begin position="14"/>
        <end position="63"/>
    </location>
</feature>
<dbReference type="OrthoDB" id="9800801at2"/>
<name>A0A1G9VJ92_9BACT</name>
<accession>A0A1G9VJ92</accession>
<organism evidence="3 4">
    <name type="scientific">Catalinimonas alkaloidigena</name>
    <dbReference type="NCBI Taxonomy" id="1075417"/>
    <lineage>
        <taxon>Bacteria</taxon>
        <taxon>Pseudomonadati</taxon>
        <taxon>Bacteroidota</taxon>
        <taxon>Cytophagia</taxon>
        <taxon>Cytophagales</taxon>
        <taxon>Catalimonadaceae</taxon>
        <taxon>Catalinimonas</taxon>
    </lineage>
</organism>
<dbReference type="InterPro" id="IPR029063">
    <property type="entry name" value="SAM-dependent_MTases_sf"/>
</dbReference>
<keyword evidence="3" id="KW-0489">Methyltransferase</keyword>
<dbReference type="Proteomes" id="UP000198510">
    <property type="component" value="Unassembled WGS sequence"/>
</dbReference>
<dbReference type="Gene3D" id="3.40.50.150">
    <property type="entry name" value="Vaccinia Virus protein VP39"/>
    <property type="match status" value="2"/>
</dbReference>
<keyword evidence="3" id="KW-0808">Transferase</keyword>
<evidence type="ECO:0000313" key="4">
    <source>
        <dbReference type="Proteomes" id="UP000198510"/>
    </source>
</evidence>
<dbReference type="SUPFAM" id="SSF53335">
    <property type="entry name" value="S-adenosyl-L-methionine-dependent methyltransferases"/>
    <property type="match status" value="1"/>
</dbReference>
<dbReference type="STRING" id="1075417.SAMN05421823_1214"/>
<dbReference type="Pfam" id="PF06634">
    <property type="entry name" value="DUF1156"/>
    <property type="match status" value="1"/>
</dbReference>
<proteinExistence type="predicted"/>
<feature type="compositionally biased region" description="Polar residues" evidence="1">
    <location>
        <begin position="989"/>
        <end position="1000"/>
    </location>
</feature>
<dbReference type="GO" id="GO:0008168">
    <property type="term" value="F:methyltransferase activity"/>
    <property type="evidence" value="ECO:0007669"/>
    <property type="project" value="UniProtKB-KW"/>
</dbReference>
<dbReference type="EMBL" id="FNFO01000021">
    <property type="protein sequence ID" value="SDM71875.1"/>
    <property type="molecule type" value="Genomic_DNA"/>
</dbReference>
<reference evidence="3 4" key="1">
    <citation type="submission" date="2016-10" db="EMBL/GenBank/DDBJ databases">
        <authorList>
            <person name="de Groot N.N."/>
        </authorList>
    </citation>
    <scope>NUCLEOTIDE SEQUENCE [LARGE SCALE GENOMIC DNA]</scope>
    <source>
        <strain evidence="3 4">DSM 25186</strain>
    </source>
</reference>
<dbReference type="InterPro" id="IPR009537">
    <property type="entry name" value="DUF1156"/>
</dbReference>
<protein>
    <submittedName>
        <fullName evidence="3">Adenine-specific DNA methylase, contains a Zn-ribbon domain</fullName>
    </submittedName>
</protein>
<dbReference type="GO" id="GO:0032259">
    <property type="term" value="P:methylation"/>
    <property type="evidence" value="ECO:0007669"/>
    <property type="project" value="UniProtKB-KW"/>
</dbReference>
<dbReference type="AlphaFoldDB" id="A0A1G9VJ92"/>
<feature type="region of interest" description="Disordered" evidence="1">
    <location>
        <begin position="867"/>
        <end position="890"/>
    </location>
</feature>
<evidence type="ECO:0000256" key="1">
    <source>
        <dbReference type="SAM" id="MobiDB-lite"/>
    </source>
</evidence>
<dbReference type="InterPro" id="IPR002052">
    <property type="entry name" value="DNA_methylase_N6_adenine_CS"/>
</dbReference>
<sequence>MPSLQDTRLIETGFPLKETSLDSVHEKNVRHGHISTLHIWPARRPLAACRAALLTTLLRDPIDSERRTELLRKIGGTLKDDPDQPGKQVTQGGVLHWGNESSPVMDELREAIREVYPFEPPKVMDPFCGGGATMLEAMRLGCDVTAADLNPVAWFILKCTLEYPQRIGKERRKLPEFAHQLPHFLVDYRKAIKTSGAGAQTNIFEEQPVALDWHVRLWGHWVLEQTRADLAAFYPTVNGQTTVAYLWARTVTCKNCRATLPLLKTRWLCKKENKRVLLTMEPHQDRTGVTFGIDENVPKKGKGAKLREHDKKLGAGTISRAGAQCPCCGQIMPSEDLREAGKTGKMGQMMTAVVIEETSKKKGGRKPGKAYRLPTQDDLSVAEKAADHLTELYADIPFGLPDEPTPKSGGGASRAFSVDGFGLDQWHKLFTSRQLLTLGALVKYTRAVPVAMKKEGYADHWIEAIVSYLALGVDRQVDRLSALCRWDMGYTKIANTLTRFALPIVWDFAEGNPFSNSTGSYLSNLEWIARYIAHSLDATKQSSKSSIRNVNAISTTEENTADIVLTDPPYYDAIPYSALMDFFYVWLRRTIYGLSPEIDEAFKEPLAPKWDHNRNEGELIDDAARFEGNKEVSKKAYEDGMARAFEACHRALKDDGRLVIVFAHKKADAWETLVSAIIRAGFVVDASWPIQTEMGNRTRAQASAALSSSIWLVCRKRTELRPGWDNKVLKEMDEKIPERLRRFYNDGIQGPDFLWAAIGPALEAYSAYPFVKKANEPGAVMTVREFLQHARQRVVDFAVGAVVEKSNDGKAVDTAALDEISAYYILHRWSFGHEEVPVGVCIQFATSCGLDDRQLTVGYDLLAPGKARKKATTDEDDDGAEDEPLEADDKNTLRLKTWSQRSRDSLGYEAPGGRPVPLIDQVHRLLKLFRKGEVAKVDDFVREHGLRQHPRFGDYLQAVIELAKNQSEEHSLLSSLQNHMKRQGEQRAGKSTSNQLSIKA</sequence>
<dbReference type="RefSeq" id="WP_089688722.1">
    <property type="nucleotide sequence ID" value="NZ_FNFO01000021.1"/>
</dbReference>